<feature type="coiled-coil region" evidence="9">
    <location>
        <begin position="434"/>
        <end position="468"/>
    </location>
</feature>
<dbReference type="CDD" id="cd03569">
    <property type="entry name" value="VHS_Hrs"/>
    <property type="match status" value="1"/>
</dbReference>
<dbReference type="EMBL" id="JADBJN010000002">
    <property type="protein sequence ID" value="KAG5675178.1"/>
    <property type="molecule type" value="Genomic_DNA"/>
</dbReference>
<evidence type="ECO:0000313" key="14">
    <source>
        <dbReference type="Proteomes" id="UP001107558"/>
    </source>
</evidence>
<dbReference type="Proteomes" id="UP001107558">
    <property type="component" value="Chromosome 2"/>
</dbReference>
<dbReference type="CDD" id="cd21387">
    <property type="entry name" value="GAT_Hrs"/>
    <property type="match status" value="1"/>
</dbReference>
<gene>
    <name evidence="13" type="ORF">PVAND_005103</name>
</gene>
<dbReference type="SMART" id="SM00288">
    <property type="entry name" value="VHS"/>
    <property type="match status" value="1"/>
</dbReference>
<dbReference type="InterPro" id="IPR000306">
    <property type="entry name" value="Znf_FYVE"/>
</dbReference>
<dbReference type="InterPro" id="IPR011011">
    <property type="entry name" value="Znf_FYVE_PHD"/>
</dbReference>
<evidence type="ECO:0000259" key="12">
    <source>
        <dbReference type="PROSITE" id="PS50179"/>
    </source>
</evidence>
<dbReference type="InterPro" id="IPR017073">
    <property type="entry name" value="HGS/VPS27"/>
</dbReference>
<evidence type="ECO:0000256" key="9">
    <source>
        <dbReference type="SAM" id="Coils"/>
    </source>
</evidence>
<dbReference type="PIRSF" id="PIRSF036956">
    <property type="entry name" value="Hrs_Vps27"/>
    <property type="match status" value="1"/>
</dbReference>
<dbReference type="InterPro" id="IPR003903">
    <property type="entry name" value="UIM_dom"/>
</dbReference>
<comment type="subcellular location">
    <subcellularLocation>
        <location evidence="7">Cytoplasm</location>
        <location evidence="7">Cell cortex</location>
    </subcellularLocation>
    <subcellularLocation>
        <location evidence="7">Cytoplasm</location>
        <location evidence="7">Perinuclear region</location>
    </subcellularLocation>
</comment>
<dbReference type="InterPro" id="IPR013083">
    <property type="entry name" value="Znf_RING/FYVE/PHD"/>
</dbReference>
<dbReference type="GO" id="GO:0031623">
    <property type="term" value="P:receptor internalization"/>
    <property type="evidence" value="ECO:0007669"/>
    <property type="project" value="TreeGrafter"/>
</dbReference>
<dbReference type="PROSITE" id="PS50330">
    <property type="entry name" value="UIM"/>
    <property type="match status" value="1"/>
</dbReference>
<evidence type="ECO:0000259" key="11">
    <source>
        <dbReference type="PROSITE" id="PS50178"/>
    </source>
</evidence>
<dbReference type="PROSITE" id="PS50179">
    <property type="entry name" value="VHS"/>
    <property type="match status" value="1"/>
</dbReference>
<organism evidence="13 14">
    <name type="scientific">Polypedilum vanderplanki</name>
    <name type="common">Sleeping chironomid midge</name>
    <dbReference type="NCBI Taxonomy" id="319348"/>
    <lineage>
        <taxon>Eukaryota</taxon>
        <taxon>Metazoa</taxon>
        <taxon>Ecdysozoa</taxon>
        <taxon>Arthropoda</taxon>
        <taxon>Hexapoda</taxon>
        <taxon>Insecta</taxon>
        <taxon>Pterygota</taxon>
        <taxon>Neoptera</taxon>
        <taxon>Endopterygota</taxon>
        <taxon>Diptera</taxon>
        <taxon>Nematocera</taxon>
        <taxon>Chironomoidea</taxon>
        <taxon>Chironomidae</taxon>
        <taxon>Chironominae</taxon>
        <taxon>Polypedilum</taxon>
        <taxon>Polypedilum</taxon>
    </lineage>
</organism>
<feature type="region of interest" description="Disordered" evidence="10">
    <location>
        <begin position="242"/>
        <end position="323"/>
    </location>
</feature>
<evidence type="ECO:0000256" key="10">
    <source>
        <dbReference type="SAM" id="MobiDB-lite"/>
    </source>
</evidence>
<dbReference type="Gene3D" id="1.25.40.90">
    <property type="match status" value="1"/>
</dbReference>
<keyword evidence="9" id="KW-0175">Coiled coil</keyword>
<keyword evidence="3" id="KW-0597">Phosphoprotein</keyword>
<evidence type="ECO:0000256" key="1">
    <source>
        <dbReference type="ARBA" id="ARBA00015450"/>
    </source>
</evidence>
<feature type="compositionally biased region" description="Polar residues" evidence="10">
    <location>
        <begin position="243"/>
        <end position="253"/>
    </location>
</feature>
<evidence type="ECO:0000256" key="5">
    <source>
        <dbReference type="ARBA" id="ARBA00022771"/>
    </source>
</evidence>
<dbReference type="GO" id="GO:0032456">
    <property type="term" value="P:endocytic recycling"/>
    <property type="evidence" value="ECO:0007669"/>
    <property type="project" value="TreeGrafter"/>
</dbReference>
<dbReference type="OrthoDB" id="957735at2759"/>
<keyword evidence="2" id="KW-0963">Cytoplasm</keyword>
<dbReference type="InterPro" id="IPR017455">
    <property type="entry name" value="Znf_FYVE-rel"/>
</dbReference>
<evidence type="ECO:0000256" key="7">
    <source>
        <dbReference type="PIRNR" id="PIRNR036956"/>
    </source>
</evidence>
<feature type="compositionally biased region" description="Low complexity" evidence="10">
    <location>
        <begin position="701"/>
        <end position="712"/>
    </location>
</feature>
<evidence type="ECO:0000256" key="2">
    <source>
        <dbReference type="ARBA" id="ARBA00022490"/>
    </source>
</evidence>
<feature type="compositionally biased region" description="Polar residues" evidence="10">
    <location>
        <begin position="285"/>
        <end position="295"/>
    </location>
</feature>
<dbReference type="Pfam" id="PF01363">
    <property type="entry name" value="FYVE"/>
    <property type="match status" value="1"/>
</dbReference>
<dbReference type="GO" id="GO:0048471">
    <property type="term" value="C:perinuclear region of cytoplasm"/>
    <property type="evidence" value="ECO:0007669"/>
    <property type="project" value="UniProtKB-SubCell"/>
</dbReference>
<evidence type="ECO:0000256" key="8">
    <source>
        <dbReference type="PROSITE-ProRule" id="PRU00091"/>
    </source>
</evidence>
<name>A0A9J6BZK5_POLVA</name>
<feature type="region of interest" description="Disordered" evidence="10">
    <location>
        <begin position="537"/>
        <end position="607"/>
    </location>
</feature>
<dbReference type="GO" id="GO:0005769">
    <property type="term" value="C:early endosome"/>
    <property type="evidence" value="ECO:0007669"/>
    <property type="project" value="TreeGrafter"/>
</dbReference>
<feature type="domain" description="VHS" evidence="12">
    <location>
        <begin position="14"/>
        <end position="143"/>
    </location>
</feature>
<dbReference type="FunFam" id="1.20.5.1940:FF:000003">
    <property type="entry name" value="Hepatocyte growth factor-regulated tyrosine kinase substrate"/>
    <property type="match status" value="1"/>
</dbReference>
<feature type="compositionally biased region" description="Low complexity" evidence="10">
    <location>
        <begin position="585"/>
        <end position="605"/>
    </location>
</feature>
<feature type="region of interest" description="Disordered" evidence="10">
    <location>
        <begin position="337"/>
        <end position="362"/>
    </location>
</feature>
<feature type="domain" description="FYVE-type" evidence="11">
    <location>
        <begin position="161"/>
        <end position="221"/>
    </location>
</feature>
<dbReference type="SUPFAM" id="SSF57903">
    <property type="entry name" value="FYVE/PHD zinc finger"/>
    <property type="match status" value="1"/>
</dbReference>
<dbReference type="GO" id="GO:0005938">
    <property type="term" value="C:cell cortex"/>
    <property type="evidence" value="ECO:0007669"/>
    <property type="project" value="UniProtKB-SubCell"/>
</dbReference>
<dbReference type="Gene3D" id="1.20.5.1940">
    <property type="match status" value="1"/>
</dbReference>
<feature type="region of interest" description="Disordered" evidence="10">
    <location>
        <begin position="677"/>
        <end position="743"/>
    </location>
</feature>
<dbReference type="InterPro" id="IPR024641">
    <property type="entry name" value="HRS_helical"/>
</dbReference>
<protein>
    <recommendedName>
        <fullName evidence="1 7">Hepatocyte growth factor-regulated tyrosine kinase substrate</fullName>
    </recommendedName>
</protein>
<dbReference type="GO" id="GO:0035091">
    <property type="term" value="F:phosphatidylinositol binding"/>
    <property type="evidence" value="ECO:0007669"/>
    <property type="project" value="InterPro"/>
</dbReference>
<keyword evidence="6" id="KW-0862">Zinc</keyword>
<reference evidence="13" key="1">
    <citation type="submission" date="2021-03" db="EMBL/GenBank/DDBJ databases">
        <title>Chromosome level genome of the anhydrobiotic midge Polypedilum vanderplanki.</title>
        <authorList>
            <person name="Yoshida Y."/>
            <person name="Kikawada T."/>
            <person name="Gusev O."/>
        </authorList>
    </citation>
    <scope>NUCLEOTIDE SEQUENCE</scope>
    <source>
        <strain evidence="13">NIAS01</strain>
        <tissue evidence="13">Whole body or cell culture</tissue>
    </source>
</reference>
<accession>A0A9J6BZK5</accession>
<dbReference type="AlphaFoldDB" id="A0A9J6BZK5"/>
<feature type="compositionally biased region" description="Low complexity" evidence="10">
    <location>
        <begin position="267"/>
        <end position="276"/>
    </location>
</feature>
<dbReference type="InterPro" id="IPR002014">
    <property type="entry name" value="VHS_dom"/>
</dbReference>
<dbReference type="PROSITE" id="PS50178">
    <property type="entry name" value="ZF_FYVE"/>
    <property type="match status" value="1"/>
</dbReference>
<dbReference type="Gene3D" id="3.30.40.10">
    <property type="entry name" value="Zinc/RING finger domain, C3HC4 (zinc finger)"/>
    <property type="match status" value="1"/>
</dbReference>
<evidence type="ECO:0000256" key="3">
    <source>
        <dbReference type="ARBA" id="ARBA00022553"/>
    </source>
</evidence>
<keyword evidence="4" id="KW-0479">Metal-binding</keyword>
<feature type="compositionally biased region" description="Low complexity" evidence="10">
    <location>
        <begin position="537"/>
        <end position="559"/>
    </location>
</feature>
<dbReference type="PANTHER" id="PTHR46275:SF1">
    <property type="entry name" value="HEPATOCYTE GROWTH FACTOR-REGULATED TYROSINE KINASE SUBSTRATE"/>
    <property type="match status" value="1"/>
</dbReference>
<dbReference type="GO" id="GO:0043130">
    <property type="term" value="F:ubiquitin binding"/>
    <property type="evidence" value="ECO:0007669"/>
    <property type="project" value="InterPro"/>
</dbReference>
<sequence length="743" mass="84376">MFKSSQFDKTLETATSHLKLEPDWASIIVICDLIRQNDVTPKHAITQIKKKMVSQNPHTAMYSLMVLESVVKNCGSPVHEELFANKANCEAFAQLVQTTPHENVRNKMLELIQVWSHAFRSAYKYRGIKDTMNILKTEGYKFPEMKEVSEKLFASDVAPEWADGDCCHRCRTSFSIVNRKHHCRNCGQVFCGQCSSKTSILPKFGIEKEVRVCDGCFDMLQKPSSAVSAKKEEEDLPAEYLASSLSQQNQQPVRKSDEELREEEELQLALALSQSEAESKKQQSFRRATATTYPKASSPPPPLNLQDSQRSPSPEPETPSDPELARYLNRSYWEQRQVQETTSPSAPSPMPSSISLNVQKTSSEKDAEIDEFTQTMRTQVEIFVNRMKSNSSRGRSIANDTSVQTLFMNITSMHSRLLTYIKEMDDKRLWYEQLQDKMSQIKDSRAALDVLRQEHIEKMRRIAEEQERQRQMQMAYKLEIMRKKKQEYLQYQRQLALQRIQEQEREMQMRQEQQKAQYMMGGTNAFPNVPNAAFMSPPGSQGSPMHQQQQQQFTGQFPGNYANPQAIYGQVPMNNQGGAPGFPLQQQQPSSQSQQQSSVVPNPQSAFMPINPAQNTMQIHQPGMIPTTGMDHQQIPNSQQPNMMMPPGSQLPPNHTQQQLPPMMQIPPIMSTTVAPSVNHMQNPNYQTPQLNQSIPPQNYQPAPQQSQHPQAPVQPPAPVQAAAPAEPEKPKEVEVAELISFD</sequence>
<keyword evidence="5 8" id="KW-0863">Zinc-finger</keyword>
<dbReference type="InterPro" id="IPR008942">
    <property type="entry name" value="ENTH_VHS"/>
</dbReference>
<keyword evidence="14" id="KW-1185">Reference proteome</keyword>
<dbReference type="SUPFAM" id="SSF48464">
    <property type="entry name" value="ENTH/VHS domain"/>
    <property type="match status" value="1"/>
</dbReference>
<evidence type="ECO:0000256" key="4">
    <source>
        <dbReference type="ARBA" id="ARBA00022723"/>
    </source>
</evidence>
<dbReference type="GO" id="GO:0008270">
    <property type="term" value="F:zinc ion binding"/>
    <property type="evidence" value="ECO:0007669"/>
    <property type="project" value="UniProtKB-KW"/>
</dbReference>
<feature type="compositionally biased region" description="Polar residues" evidence="10">
    <location>
        <begin position="677"/>
        <end position="700"/>
    </location>
</feature>
<evidence type="ECO:0000313" key="13">
    <source>
        <dbReference type="EMBL" id="KAG5675178.1"/>
    </source>
</evidence>
<comment type="caution">
    <text evidence="13">The sequence shown here is derived from an EMBL/GenBank/DDBJ whole genome shotgun (WGS) entry which is preliminary data.</text>
</comment>
<dbReference type="FunFam" id="3.30.40.10:FF:000105">
    <property type="entry name" value="WD repeat and FYVE domain-containing protein 2"/>
    <property type="match status" value="1"/>
</dbReference>
<dbReference type="PANTHER" id="PTHR46275">
    <property type="entry name" value="HEPATOCYTE GROWTH FACTOR-REGULATED TYROSINE KINASE SUBSTRATE"/>
    <property type="match status" value="1"/>
</dbReference>
<dbReference type="Pfam" id="PF00790">
    <property type="entry name" value="VHS"/>
    <property type="match status" value="1"/>
</dbReference>
<evidence type="ECO:0000256" key="6">
    <source>
        <dbReference type="ARBA" id="ARBA00022833"/>
    </source>
</evidence>
<dbReference type="Pfam" id="PF12210">
    <property type="entry name" value="Hrs_helical"/>
    <property type="match status" value="1"/>
</dbReference>
<comment type="function">
    <text evidence="7">Essential role in endosome membrane invagination and formation of multivesicular bodies, MVBs. Required during gastrulation and appears to regulate early embryonic signaling pathways. Inhibits tyrosine kinase receptor signaling by promoting degradation of the tyrosine-phosphorylated, active receptor, potentially by sorting activated receptors into MVBs. The MVBs are then trafficked to the lysosome where their contents are degraded.</text>
</comment>
<dbReference type="CDD" id="cd15720">
    <property type="entry name" value="FYVE_Hrs"/>
    <property type="match status" value="1"/>
</dbReference>
<proteinExistence type="predicted"/>
<dbReference type="SMART" id="SM00064">
    <property type="entry name" value="FYVE"/>
    <property type="match status" value="1"/>
</dbReference>